<dbReference type="RefSeq" id="WP_039329458.1">
    <property type="nucleotide sequence ID" value="NZ_JTJJ01000027.1"/>
</dbReference>
<dbReference type="Pfam" id="PF05488">
    <property type="entry name" value="PAAR_motif"/>
    <property type="match status" value="1"/>
</dbReference>
<evidence type="ECO:0008006" key="3">
    <source>
        <dbReference type="Google" id="ProtNLM"/>
    </source>
</evidence>
<evidence type="ECO:0000313" key="1">
    <source>
        <dbReference type="EMBL" id="KHJ68849.1"/>
    </source>
</evidence>
<dbReference type="CDD" id="cd14744">
    <property type="entry name" value="PAAR_CT_2"/>
    <property type="match status" value="1"/>
</dbReference>
<comment type="caution">
    <text evidence="1">The sequence shown here is derived from an EMBL/GenBank/DDBJ whole genome shotgun (WGS) entry which is preliminary data.</text>
</comment>
<sequence>MTKKLACMGDRTTNGSIITATSNYFEQGKQVAQHGDMASCLSCKGTFPISGTCDGIMNGSTRLVQDQDKVMCRCSDHRVVAQAQIFNK</sequence>
<dbReference type="AlphaFoldDB" id="A0A0B1R8A5"/>
<dbReference type="Proteomes" id="UP000030853">
    <property type="component" value="Unassembled WGS sequence"/>
</dbReference>
<name>A0A0B1R8A5_9GAMM</name>
<reference evidence="1 2" key="1">
    <citation type="submission" date="2014-11" db="EMBL/GenBank/DDBJ databases">
        <title>Genome sequencing of Pantoea rodasii ND03.</title>
        <authorList>
            <person name="Muhamad Yunos N.Y."/>
            <person name="Chan K.-G."/>
        </authorList>
    </citation>
    <scope>NUCLEOTIDE SEQUENCE [LARGE SCALE GENOMIC DNA]</scope>
    <source>
        <strain evidence="1 2">ND03</strain>
    </source>
</reference>
<gene>
    <name evidence="1" type="ORF">QU24_06810</name>
</gene>
<accession>A0A0B1R8A5</accession>
<protein>
    <recommendedName>
        <fullName evidence="3">PAAR domain-containing protein</fullName>
    </recommendedName>
</protein>
<organism evidence="1 2">
    <name type="scientific">Pantoea rodasii</name>
    <dbReference type="NCBI Taxonomy" id="1076549"/>
    <lineage>
        <taxon>Bacteria</taxon>
        <taxon>Pseudomonadati</taxon>
        <taxon>Pseudomonadota</taxon>
        <taxon>Gammaproteobacteria</taxon>
        <taxon>Enterobacterales</taxon>
        <taxon>Erwiniaceae</taxon>
        <taxon>Pantoea</taxon>
    </lineage>
</organism>
<dbReference type="InterPro" id="IPR008727">
    <property type="entry name" value="PAAR_motif"/>
</dbReference>
<dbReference type="EMBL" id="JTJJ01000027">
    <property type="protein sequence ID" value="KHJ68849.1"/>
    <property type="molecule type" value="Genomic_DNA"/>
</dbReference>
<proteinExistence type="predicted"/>
<evidence type="ECO:0000313" key="2">
    <source>
        <dbReference type="Proteomes" id="UP000030853"/>
    </source>
</evidence>